<accession>A0ABM8DCB3</accession>
<name>A0ABM8DCB3_9GAMM</name>
<comment type="function">
    <text evidence="7">Possible subunit of a heme lyase.</text>
</comment>
<dbReference type="Proteomes" id="UP001317822">
    <property type="component" value="Chromosome"/>
</dbReference>
<dbReference type="InterPro" id="IPR038297">
    <property type="entry name" value="CcmH/CycL/NrfF/Ccl2_sf"/>
</dbReference>
<dbReference type="EMBL" id="AP027041">
    <property type="protein sequence ID" value="BDU16218.1"/>
    <property type="molecule type" value="Genomic_DNA"/>
</dbReference>
<evidence type="ECO:0000313" key="9">
    <source>
        <dbReference type="EMBL" id="BDU16218.1"/>
    </source>
</evidence>
<dbReference type="Gene3D" id="1.10.8.640">
    <property type="entry name" value="Cytochrome C biogenesis protein"/>
    <property type="match status" value="1"/>
</dbReference>
<feature type="signal peptide" evidence="7">
    <location>
        <begin position="1"/>
        <end position="24"/>
    </location>
</feature>
<evidence type="ECO:0000313" key="10">
    <source>
        <dbReference type="Proteomes" id="UP001317822"/>
    </source>
</evidence>
<evidence type="ECO:0000256" key="5">
    <source>
        <dbReference type="ARBA" id="ARBA00022748"/>
    </source>
</evidence>
<proteinExistence type="inferred from homology"/>
<evidence type="ECO:0000256" key="3">
    <source>
        <dbReference type="ARBA" id="ARBA00022723"/>
    </source>
</evidence>
<feature type="chain" id="PRO_5044957549" description="Cytochrome c-type biogenesis protein" evidence="7">
    <location>
        <begin position="25"/>
        <end position="154"/>
    </location>
</feature>
<evidence type="ECO:0000259" key="8">
    <source>
        <dbReference type="Pfam" id="PF03918"/>
    </source>
</evidence>
<dbReference type="PANTHER" id="PTHR47870">
    <property type="entry name" value="CYTOCHROME C-TYPE BIOGENESIS PROTEIN CCMH"/>
    <property type="match status" value="1"/>
</dbReference>
<keyword evidence="5" id="KW-0201">Cytochrome c-type biogenesis</keyword>
<evidence type="ECO:0000256" key="7">
    <source>
        <dbReference type="RuleBase" id="RU364112"/>
    </source>
</evidence>
<evidence type="ECO:0000256" key="2">
    <source>
        <dbReference type="ARBA" id="ARBA00022617"/>
    </source>
</evidence>
<keyword evidence="7" id="KW-0812">Transmembrane</keyword>
<feature type="transmembrane region" description="Helical" evidence="7">
    <location>
        <begin position="112"/>
        <end position="133"/>
    </location>
</feature>
<comment type="similarity">
    <text evidence="1 7">Belongs to the CcmH/CycL/Ccl2/NrfF family.</text>
</comment>
<organism evidence="9 10">
    <name type="scientific">Lysobacter auxotrophicus</name>
    <dbReference type="NCBI Taxonomy" id="2992573"/>
    <lineage>
        <taxon>Bacteria</taxon>
        <taxon>Pseudomonadati</taxon>
        <taxon>Pseudomonadota</taxon>
        <taxon>Gammaproteobacteria</taxon>
        <taxon>Lysobacterales</taxon>
        <taxon>Lysobacteraceae</taxon>
        <taxon>Lysobacter</taxon>
    </lineage>
</organism>
<keyword evidence="4 7" id="KW-0732">Signal</keyword>
<dbReference type="PANTHER" id="PTHR47870:SF1">
    <property type="entry name" value="CYTOCHROME C-TYPE BIOGENESIS PROTEIN CCMH"/>
    <property type="match status" value="1"/>
</dbReference>
<dbReference type="Pfam" id="PF03918">
    <property type="entry name" value="CcmH"/>
    <property type="match status" value="1"/>
</dbReference>
<evidence type="ECO:0000256" key="4">
    <source>
        <dbReference type="ARBA" id="ARBA00022729"/>
    </source>
</evidence>
<keyword evidence="6 7" id="KW-0408">Iron</keyword>
<keyword evidence="10" id="KW-1185">Reference proteome</keyword>
<dbReference type="CDD" id="cd16378">
    <property type="entry name" value="CcmH_N"/>
    <property type="match status" value="1"/>
</dbReference>
<sequence>MRGAFPHAVLLALALMFSGAPAFAQVATGATPLRFTDSTEEKRFHALVSELRCVMCQNQSLADSNAQIAVDLRREVLELMRKGKTDAEIKDFLVARYGEFVLYRPQVESKTWLLWFGPALVLLAGGIVVVGAVRRRSRPSAQAAADERNDEQEW</sequence>
<feature type="domain" description="CcmH/CycL/Ccl2/NrfF N-terminal" evidence="8">
    <location>
        <begin position="24"/>
        <end position="149"/>
    </location>
</feature>
<dbReference type="InterPro" id="IPR005616">
    <property type="entry name" value="CcmH/CycL/Ccl2/NrfF_N"/>
</dbReference>
<keyword evidence="7" id="KW-1133">Transmembrane helix</keyword>
<keyword evidence="7" id="KW-0472">Membrane</keyword>
<keyword evidence="2 7" id="KW-0349">Heme</keyword>
<dbReference type="InterPro" id="IPR051263">
    <property type="entry name" value="C-type_cytochrome_biogenesis"/>
</dbReference>
<keyword evidence="3 7" id="KW-0479">Metal-binding</keyword>
<evidence type="ECO:0000256" key="1">
    <source>
        <dbReference type="ARBA" id="ARBA00010342"/>
    </source>
</evidence>
<evidence type="ECO:0000256" key="6">
    <source>
        <dbReference type="ARBA" id="ARBA00023004"/>
    </source>
</evidence>
<gene>
    <name evidence="9" type="ORF">LA521A_14190</name>
</gene>
<protein>
    <recommendedName>
        <fullName evidence="7">Cytochrome c-type biogenesis protein</fullName>
    </recommendedName>
</protein>
<reference evidence="9 10" key="1">
    <citation type="journal article" date="2023" name="Int. J. Syst. Evol. Microbiol.">
        <title>Physiological and genomic analyses of cobalamin (vitamin B12)-auxotrophy of Lysobacter auxotrophicus sp. nov., a methionine-auxotrophic chitinolytic bacterium isolated from chitin-treated soil.</title>
        <authorList>
            <person name="Saito A."/>
            <person name="Dohra H."/>
            <person name="Hamada M."/>
            <person name="Moriuchi R."/>
            <person name="Kotsuchibashi Y."/>
            <person name="Mori K."/>
        </authorList>
    </citation>
    <scope>NUCLEOTIDE SEQUENCE [LARGE SCALE GENOMIC DNA]</scope>
    <source>
        <strain evidence="9 10">5-21a</strain>
    </source>
</reference>